<gene>
    <name evidence="1" type="ORF">OESDEN_00581</name>
</gene>
<evidence type="ECO:0000313" key="2">
    <source>
        <dbReference type="Proteomes" id="UP000053660"/>
    </source>
</evidence>
<organism evidence="1 2">
    <name type="scientific">Oesophagostomum dentatum</name>
    <name type="common">Nodular worm</name>
    <dbReference type="NCBI Taxonomy" id="61180"/>
    <lineage>
        <taxon>Eukaryota</taxon>
        <taxon>Metazoa</taxon>
        <taxon>Ecdysozoa</taxon>
        <taxon>Nematoda</taxon>
        <taxon>Chromadorea</taxon>
        <taxon>Rhabditida</taxon>
        <taxon>Rhabditina</taxon>
        <taxon>Rhabditomorpha</taxon>
        <taxon>Strongyloidea</taxon>
        <taxon>Strongylidae</taxon>
        <taxon>Oesophagostomum</taxon>
    </lineage>
</organism>
<accession>A0A0B1TPF3</accession>
<dbReference type="AlphaFoldDB" id="A0A0B1TPF3"/>
<reference evidence="1 2" key="1">
    <citation type="submission" date="2014-03" db="EMBL/GenBank/DDBJ databases">
        <title>Draft genome of the hookworm Oesophagostomum dentatum.</title>
        <authorList>
            <person name="Mitreva M."/>
        </authorList>
    </citation>
    <scope>NUCLEOTIDE SEQUENCE [LARGE SCALE GENOMIC DNA]</scope>
    <source>
        <strain evidence="1 2">OD-Hann</strain>
    </source>
</reference>
<dbReference type="EMBL" id="KN549221">
    <property type="protein sequence ID" value="KHJ99438.1"/>
    <property type="molecule type" value="Genomic_DNA"/>
</dbReference>
<sequence length="58" mass="6286">MVIEAAEVDLVLEEADSVDAVETEVGAAVLEIVEDIVMTEVAASSDHTMVPVHHRTRR</sequence>
<keyword evidence="2" id="KW-1185">Reference proteome</keyword>
<proteinExistence type="predicted"/>
<evidence type="ECO:0000313" key="1">
    <source>
        <dbReference type="EMBL" id="KHJ99438.1"/>
    </source>
</evidence>
<dbReference type="Proteomes" id="UP000053660">
    <property type="component" value="Unassembled WGS sequence"/>
</dbReference>
<protein>
    <submittedName>
        <fullName evidence="1">Uncharacterized protein</fullName>
    </submittedName>
</protein>
<name>A0A0B1TPF3_OESDE</name>